<evidence type="ECO:0000313" key="3">
    <source>
        <dbReference type="Proteomes" id="UP001519460"/>
    </source>
</evidence>
<gene>
    <name evidence="2" type="ORF">BaRGS_00034810</name>
</gene>
<dbReference type="Proteomes" id="UP001519460">
    <property type="component" value="Unassembled WGS sequence"/>
</dbReference>
<evidence type="ECO:0000256" key="1">
    <source>
        <dbReference type="SAM" id="MobiDB-lite"/>
    </source>
</evidence>
<accession>A0ABD0JGF0</accession>
<feature type="region of interest" description="Disordered" evidence="1">
    <location>
        <begin position="64"/>
        <end position="91"/>
    </location>
</feature>
<reference evidence="2 3" key="1">
    <citation type="journal article" date="2023" name="Sci. Data">
        <title>Genome assembly of the Korean intertidal mud-creeper Batillaria attramentaria.</title>
        <authorList>
            <person name="Patra A.K."/>
            <person name="Ho P.T."/>
            <person name="Jun S."/>
            <person name="Lee S.J."/>
            <person name="Kim Y."/>
            <person name="Won Y.J."/>
        </authorList>
    </citation>
    <scope>NUCLEOTIDE SEQUENCE [LARGE SCALE GENOMIC DNA]</scope>
    <source>
        <strain evidence="2">Wonlab-2016</strain>
    </source>
</reference>
<feature type="compositionally biased region" description="Low complexity" evidence="1">
    <location>
        <begin position="67"/>
        <end position="79"/>
    </location>
</feature>
<feature type="compositionally biased region" description="Polar residues" evidence="1">
    <location>
        <begin position="80"/>
        <end position="89"/>
    </location>
</feature>
<dbReference type="AlphaFoldDB" id="A0ABD0JGF0"/>
<protein>
    <submittedName>
        <fullName evidence="2">Uncharacterized protein</fullName>
    </submittedName>
</protein>
<comment type="caution">
    <text evidence="2">The sequence shown here is derived from an EMBL/GenBank/DDBJ whole genome shotgun (WGS) entry which is preliminary data.</text>
</comment>
<keyword evidence="3" id="KW-1185">Reference proteome</keyword>
<dbReference type="EMBL" id="JACVVK020000453">
    <property type="protein sequence ID" value="KAK7473905.1"/>
    <property type="molecule type" value="Genomic_DNA"/>
</dbReference>
<evidence type="ECO:0000313" key="2">
    <source>
        <dbReference type="EMBL" id="KAK7473905.1"/>
    </source>
</evidence>
<organism evidence="2 3">
    <name type="scientific">Batillaria attramentaria</name>
    <dbReference type="NCBI Taxonomy" id="370345"/>
    <lineage>
        <taxon>Eukaryota</taxon>
        <taxon>Metazoa</taxon>
        <taxon>Spiralia</taxon>
        <taxon>Lophotrochozoa</taxon>
        <taxon>Mollusca</taxon>
        <taxon>Gastropoda</taxon>
        <taxon>Caenogastropoda</taxon>
        <taxon>Sorbeoconcha</taxon>
        <taxon>Cerithioidea</taxon>
        <taxon>Batillariidae</taxon>
        <taxon>Batillaria</taxon>
    </lineage>
</organism>
<name>A0ABD0JGF0_9CAEN</name>
<proteinExistence type="predicted"/>
<sequence length="109" mass="11730">MRSLFYASCGAEVSTLCAFSTGEVGEGPYFSPTMASCDPRADRVAGVIDRRELLHQFPSLVISHTGSSAAPSPSQAPSSGHTQSSSRSYRISRVDYFRSQYPACSLKDT</sequence>